<dbReference type="Pfam" id="PF00440">
    <property type="entry name" value="TetR_N"/>
    <property type="match status" value="1"/>
</dbReference>
<evidence type="ECO:0000256" key="4">
    <source>
        <dbReference type="PROSITE-ProRule" id="PRU00335"/>
    </source>
</evidence>
<gene>
    <name evidence="6" type="ORF">GCM10010302_10770</name>
</gene>
<keyword evidence="1" id="KW-0805">Transcription regulation</keyword>
<dbReference type="PANTHER" id="PTHR47506:SF3">
    <property type="entry name" value="HTH-TYPE TRANSCRIPTIONAL REGULATOR LMRA"/>
    <property type="match status" value="1"/>
</dbReference>
<reference evidence="7" key="1">
    <citation type="journal article" date="2019" name="Int. J. Syst. Evol. Microbiol.">
        <title>The Global Catalogue of Microorganisms (GCM) 10K type strain sequencing project: providing services to taxonomists for standard genome sequencing and annotation.</title>
        <authorList>
            <consortium name="The Broad Institute Genomics Platform"/>
            <consortium name="The Broad Institute Genome Sequencing Center for Infectious Disease"/>
            <person name="Wu L."/>
            <person name="Ma J."/>
        </authorList>
    </citation>
    <scope>NUCLEOTIDE SEQUENCE [LARGE SCALE GENOMIC DNA]</scope>
    <source>
        <strain evidence="7">JCM 4505</strain>
    </source>
</reference>
<dbReference type="PROSITE" id="PS50977">
    <property type="entry name" value="HTH_TETR_2"/>
    <property type="match status" value="1"/>
</dbReference>
<dbReference type="SUPFAM" id="SSF48498">
    <property type="entry name" value="Tetracyclin repressor-like, C-terminal domain"/>
    <property type="match status" value="1"/>
</dbReference>
<comment type="caution">
    <text evidence="6">The sequence shown here is derived from an EMBL/GenBank/DDBJ whole genome shotgun (WGS) entry which is preliminary data.</text>
</comment>
<dbReference type="SUPFAM" id="SSF46689">
    <property type="entry name" value="Homeodomain-like"/>
    <property type="match status" value="1"/>
</dbReference>
<protein>
    <submittedName>
        <fullName evidence="6">TetR/AcrR family transcriptional regulator</fullName>
    </submittedName>
</protein>
<evidence type="ECO:0000313" key="6">
    <source>
        <dbReference type="EMBL" id="GAA0274971.1"/>
    </source>
</evidence>
<organism evidence="6 7">
    <name type="scientific">Streptomyces polychromogenes</name>
    <dbReference type="NCBI Taxonomy" id="67342"/>
    <lineage>
        <taxon>Bacteria</taxon>
        <taxon>Bacillati</taxon>
        <taxon>Actinomycetota</taxon>
        <taxon>Actinomycetes</taxon>
        <taxon>Kitasatosporales</taxon>
        <taxon>Streptomycetaceae</taxon>
        <taxon>Streptomyces</taxon>
    </lineage>
</organism>
<dbReference type="InterPro" id="IPR009057">
    <property type="entry name" value="Homeodomain-like_sf"/>
</dbReference>
<evidence type="ECO:0000313" key="7">
    <source>
        <dbReference type="Proteomes" id="UP001501867"/>
    </source>
</evidence>
<dbReference type="PANTHER" id="PTHR47506">
    <property type="entry name" value="TRANSCRIPTIONAL REGULATORY PROTEIN"/>
    <property type="match status" value="1"/>
</dbReference>
<feature type="DNA-binding region" description="H-T-H motif" evidence="4">
    <location>
        <begin position="35"/>
        <end position="54"/>
    </location>
</feature>
<dbReference type="InterPro" id="IPR036271">
    <property type="entry name" value="Tet_transcr_reg_TetR-rel_C_sf"/>
</dbReference>
<dbReference type="Proteomes" id="UP001501867">
    <property type="component" value="Unassembled WGS sequence"/>
</dbReference>
<name>A0ABP3EUI0_9ACTN</name>
<keyword evidence="2 4" id="KW-0238">DNA-binding</keyword>
<evidence type="ECO:0000256" key="1">
    <source>
        <dbReference type="ARBA" id="ARBA00023015"/>
    </source>
</evidence>
<sequence>MGVLVKGVAMATDTKSRMISAAIGLLRRHGLAAMTFNDVLAESGAARGAIYHHFPGGKQQLALEAARRNAEDVRGHLRELPARTPREVVEAFLGNIRPVVQASADGGGCAVAAVTIDGGAAIADQSSLRTVAAEGFAGWVGELTGKLTHAGMSPSQAADLATLMIVTLEGAHILCRAAGSIAPFDSAASALLSALPPSSG</sequence>
<keyword evidence="7" id="KW-1185">Reference proteome</keyword>
<proteinExistence type="predicted"/>
<dbReference type="InterPro" id="IPR001647">
    <property type="entry name" value="HTH_TetR"/>
</dbReference>
<dbReference type="EMBL" id="BAAABV010000009">
    <property type="protein sequence ID" value="GAA0274971.1"/>
    <property type="molecule type" value="Genomic_DNA"/>
</dbReference>
<evidence type="ECO:0000256" key="2">
    <source>
        <dbReference type="ARBA" id="ARBA00023125"/>
    </source>
</evidence>
<evidence type="ECO:0000256" key="3">
    <source>
        <dbReference type="ARBA" id="ARBA00023163"/>
    </source>
</evidence>
<dbReference type="Pfam" id="PF21993">
    <property type="entry name" value="TetR_C_13_2"/>
    <property type="match status" value="1"/>
</dbReference>
<dbReference type="InterPro" id="IPR054156">
    <property type="entry name" value="YxaF_TetR_C"/>
</dbReference>
<dbReference type="Gene3D" id="1.10.357.10">
    <property type="entry name" value="Tetracycline Repressor, domain 2"/>
    <property type="match status" value="1"/>
</dbReference>
<keyword evidence="3" id="KW-0804">Transcription</keyword>
<evidence type="ECO:0000259" key="5">
    <source>
        <dbReference type="PROSITE" id="PS50977"/>
    </source>
</evidence>
<feature type="domain" description="HTH tetR-type" evidence="5">
    <location>
        <begin position="12"/>
        <end position="72"/>
    </location>
</feature>
<accession>A0ABP3EUI0</accession>